<keyword evidence="4" id="KW-1003">Cell membrane</keyword>
<dbReference type="InterPro" id="IPR000109">
    <property type="entry name" value="POT_fam"/>
</dbReference>
<dbReference type="InterPro" id="IPR036259">
    <property type="entry name" value="MFS_trans_sf"/>
</dbReference>
<reference evidence="11 12" key="1">
    <citation type="journal article" date="2014" name="Int. J. Syst. Evol. Microbiol.">
        <title>Complete genome sequence of Corynebacterium casei LMG S-19264T (=DSM 44701T), isolated from a smear-ripened cheese.</title>
        <authorList>
            <consortium name="US DOE Joint Genome Institute (JGI-PGF)"/>
            <person name="Walter F."/>
            <person name="Albersmeier A."/>
            <person name="Kalinowski J."/>
            <person name="Ruckert C."/>
        </authorList>
    </citation>
    <scope>NUCLEOTIDE SEQUENCE [LARGE SCALE GENOMIC DNA]</scope>
    <source>
        <strain evidence="11 12">CCM 8669</strain>
    </source>
</reference>
<feature type="transmembrane region" description="Helical" evidence="9">
    <location>
        <begin position="190"/>
        <end position="210"/>
    </location>
</feature>
<feature type="transmembrane region" description="Helical" evidence="9">
    <location>
        <begin position="73"/>
        <end position="95"/>
    </location>
</feature>
<evidence type="ECO:0000256" key="2">
    <source>
        <dbReference type="ARBA" id="ARBA00005982"/>
    </source>
</evidence>
<dbReference type="PANTHER" id="PTHR23517:SF15">
    <property type="entry name" value="PROTON-DEPENDENT OLIGOPEPTIDE FAMILY TRANSPORT PROTEIN"/>
    <property type="match status" value="1"/>
</dbReference>
<dbReference type="PANTHER" id="PTHR23517">
    <property type="entry name" value="RESISTANCE PROTEIN MDTM, PUTATIVE-RELATED-RELATED"/>
    <property type="match status" value="1"/>
</dbReference>
<keyword evidence="7 9" id="KW-0472">Membrane</keyword>
<feature type="transmembrane region" description="Helical" evidence="9">
    <location>
        <begin position="344"/>
        <end position="363"/>
    </location>
</feature>
<evidence type="ECO:0000256" key="5">
    <source>
        <dbReference type="ARBA" id="ARBA00022692"/>
    </source>
</evidence>
<dbReference type="Proteomes" id="UP000600171">
    <property type="component" value="Unassembled WGS sequence"/>
</dbReference>
<evidence type="ECO:0000256" key="1">
    <source>
        <dbReference type="ARBA" id="ARBA00004651"/>
    </source>
</evidence>
<evidence type="ECO:0000256" key="7">
    <source>
        <dbReference type="ARBA" id="ARBA00023136"/>
    </source>
</evidence>
<dbReference type="GO" id="GO:0006857">
    <property type="term" value="P:oligopeptide transport"/>
    <property type="evidence" value="ECO:0007669"/>
    <property type="project" value="InterPro"/>
</dbReference>
<comment type="caution">
    <text evidence="11">The sequence shown here is derived from an EMBL/GenBank/DDBJ whole genome shotgun (WGS) entry which is preliminary data.</text>
</comment>
<dbReference type="InterPro" id="IPR020846">
    <property type="entry name" value="MFS_dom"/>
</dbReference>
<sequence length="497" mass="53880">MSNSPQGSSVVAAPQGNTPGGTAGKTFFGHPRMLANLFSVEMWERFSFYGMQVIMLYYLYFSVSEGGLGLNEAAATGVMGAYGGMVYLFAILGGFLGDRVLGPERTLFYSAIGIMLGHIALALVPGVPGVVIGLVLVAIGSGCLKTNASVLVGSLYDQKDPRRDGGFTIFYMGVNLGALIGPLLTDWLRVTYGFHVGFGLAAVGMALGLIQYSLTRKRLPESVHHLSDPLSPQQKKKALFIAVGIVIVVALLVIFKLITPSNLATWVMSLVALFAIVLFALLITSKKTSAEEHSRIISFIPMFFGNMVFFALFQQQFTVLAIYSESRLNWNIGGIQFPEGWFQAINPAFILIFGAVFTALWTKLGDRQPTTPRKFGIALVLIGVAFLIFLTQAGNTNVNILWMVLILLLATLGELCLSPVGMSLVSRLAPNAHRVLMMALYFCSVSLGTVLAGWMAQFYSLETEVSYFTTMGLIAIVTGVIIFALNKWIVKKMVGIR</sequence>
<feature type="transmembrane region" description="Helical" evidence="9">
    <location>
        <begin position="42"/>
        <end position="61"/>
    </location>
</feature>
<keyword evidence="12" id="KW-1185">Reference proteome</keyword>
<dbReference type="Pfam" id="PF00854">
    <property type="entry name" value="PTR2"/>
    <property type="match status" value="1"/>
</dbReference>
<feature type="transmembrane region" description="Helical" evidence="9">
    <location>
        <begin position="264"/>
        <end position="284"/>
    </location>
</feature>
<dbReference type="GO" id="GO:0005886">
    <property type="term" value="C:plasma membrane"/>
    <property type="evidence" value="ECO:0007669"/>
    <property type="project" value="UniProtKB-SubCell"/>
</dbReference>
<evidence type="ECO:0000256" key="4">
    <source>
        <dbReference type="ARBA" id="ARBA00022475"/>
    </source>
</evidence>
<proteinExistence type="inferred from homology"/>
<dbReference type="RefSeq" id="WP_188359921.1">
    <property type="nucleotide sequence ID" value="NZ_BMDC01000003.1"/>
</dbReference>
<feature type="transmembrane region" description="Helical" evidence="9">
    <location>
        <begin position="238"/>
        <end position="258"/>
    </location>
</feature>
<dbReference type="CDD" id="cd17346">
    <property type="entry name" value="MFS_DtpA_like"/>
    <property type="match status" value="1"/>
</dbReference>
<dbReference type="SUPFAM" id="SSF103473">
    <property type="entry name" value="MFS general substrate transporter"/>
    <property type="match status" value="1"/>
</dbReference>
<dbReference type="PROSITE" id="PS50850">
    <property type="entry name" value="MFS"/>
    <property type="match status" value="1"/>
</dbReference>
<dbReference type="Gene3D" id="1.20.1250.20">
    <property type="entry name" value="MFS general substrate transporter like domains"/>
    <property type="match status" value="1"/>
</dbReference>
<feature type="transmembrane region" description="Helical" evidence="9">
    <location>
        <begin position="107"/>
        <end position="124"/>
    </location>
</feature>
<feature type="transmembrane region" description="Helical" evidence="9">
    <location>
        <begin position="400"/>
        <end position="426"/>
    </location>
</feature>
<evidence type="ECO:0000256" key="6">
    <source>
        <dbReference type="ARBA" id="ARBA00022989"/>
    </source>
</evidence>
<evidence type="ECO:0000259" key="10">
    <source>
        <dbReference type="PROSITE" id="PS50850"/>
    </source>
</evidence>
<feature type="domain" description="Major facilitator superfamily (MFS) profile" evidence="10">
    <location>
        <begin position="36"/>
        <end position="490"/>
    </location>
</feature>
<feature type="transmembrane region" description="Helical" evidence="9">
    <location>
        <begin position="130"/>
        <end position="153"/>
    </location>
</feature>
<feature type="transmembrane region" description="Helical" evidence="9">
    <location>
        <begin position="465"/>
        <end position="485"/>
    </location>
</feature>
<dbReference type="InterPro" id="IPR050171">
    <property type="entry name" value="MFS_Transporters"/>
</dbReference>
<dbReference type="InterPro" id="IPR005279">
    <property type="entry name" value="Dipep/tripep_permease"/>
</dbReference>
<keyword evidence="3 8" id="KW-0813">Transport</keyword>
<feature type="transmembrane region" description="Helical" evidence="9">
    <location>
        <begin position="438"/>
        <end position="459"/>
    </location>
</feature>
<dbReference type="AlphaFoldDB" id="A0A917IX19"/>
<evidence type="ECO:0000313" key="11">
    <source>
        <dbReference type="EMBL" id="GGH64409.1"/>
    </source>
</evidence>
<feature type="transmembrane region" description="Helical" evidence="9">
    <location>
        <begin position="165"/>
        <end position="184"/>
    </location>
</feature>
<accession>A0A917IX19</accession>
<dbReference type="EMBL" id="BMDC01000003">
    <property type="protein sequence ID" value="GGH64409.1"/>
    <property type="molecule type" value="Genomic_DNA"/>
</dbReference>
<gene>
    <name evidence="11" type="ORF">GCM10007359_16680</name>
</gene>
<feature type="transmembrane region" description="Helical" evidence="9">
    <location>
        <begin position="296"/>
        <end position="324"/>
    </location>
</feature>
<evidence type="ECO:0000256" key="8">
    <source>
        <dbReference type="RuleBase" id="RU003755"/>
    </source>
</evidence>
<dbReference type="NCBIfam" id="TIGR00924">
    <property type="entry name" value="yjdL_sub1_fam"/>
    <property type="match status" value="1"/>
</dbReference>
<protein>
    <submittedName>
        <fullName evidence="11">MFS transporter</fullName>
    </submittedName>
</protein>
<comment type="similarity">
    <text evidence="2 8">Belongs to the major facilitator superfamily. Proton-dependent oligopeptide transporter (POT/PTR) (TC 2.A.17) family.</text>
</comment>
<evidence type="ECO:0000313" key="12">
    <source>
        <dbReference type="Proteomes" id="UP000600171"/>
    </source>
</evidence>
<keyword evidence="5 8" id="KW-0812">Transmembrane</keyword>
<keyword evidence="6 9" id="KW-1133">Transmembrane helix</keyword>
<evidence type="ECO:0000256" key="9">
    <source>
        <dbReference type="SAM" id="Phobius"/>
    </source>
</evidence>
<dbReference type="GO" id="GO:1904680">
    <property type="term" value="F:peptide transmembrane transporter activity"/>
    <property type="evidence" value="ECO:0007669"/>
    <property type="project" value="InterPro"/>
</dbReference>
<evidence type="ECO:0000256" key="3">
    <source>
        <dbReference type="ARBA" id="ARBA00022448"/>
    </source>
</evidence>
<organism evidence="11 12">
    <name type="scientific">Rothia aerolata</name>
    <dbReference type="NCBI Taxonomy" id="1812262"/>
    <lineage>
        <taxon>Bacteria</taxon>
        <taxon>Bacillati</taxon>
        <taxon>Actinomycetota</taxon>
        <taxon>Actinomycetes</taxon>
        <taxon>Micrococcales</taxon>
        <taxon>Micrococcaceae</taxon>
        <taxon>Rothia</taxon>
    </lineage>
</organism>
<feature type="transmembrane region" description="Helical" evidence="9">
    <location>
        <begin position="375"/>
        <end position="394"/>
    </location>
</feature>
<comment type="subcellular location">
    <subcellularLocation>
        <location evidence="1">Cell membrane</location>
        <topology evidence="1">Multi-pass membrane protein</topology>
    </subcellularLocation>
    <subcellularLocation>
        <location evidence="8">Membrane</location>
        <topology evidence="8">Multi-pass membrane protein</topology>
    </subcellularLocation>
</comment>
<dbReference type="InterPro" id="IPR018456">
    <property type="entry name" value="PTR2_symporter_CS"/>
</dbReference>
<dbReference type="PROSITE" id="PS01023">
    <property type="entry name" value="PTR2_2"/>
    <property type="match status" value="1"/>
</dbReference>
<name>A0A917IX19_9MICC</name>